<organism evidence="1 2">
    <name type="scientific">Portunus trituberculatus</name>
    <name type="common">Swimming crab</name>
    <name type="synonym">Neptunus trituberculatus</name>
    <dbReference type="NCBI Taxonomy" id="210409"/>
    <lineage>
        <taxon>Eukaryota</taxon>
        <taxon>Metazoa</taxon>
        <taxon>Ecdysozoa</taxon>
        <taxon>Arthropoda</taxon>
        <taxon>Crustacea</taxon>
        <taxon>Multicrustacea</taxon>
        <taxon>Malacostraca</taxon>
        <taxon>Eumalacostraca</taxon>
        <taxon>Eucarida</taxon>
        <taxon>Decapoda</taxon>
        <taxon>Pleocyemata</taxon>
        <taxon>Brachyura</taxon>
        <taxon>Eubrachyura</taxon>
        <taxon>Portunoidea</taxon>
        <taxon>Portunidae</taxon>
        <taxon>Portuninae</taxon>
        <taxon>Portunus</taxon>
    </lineage>
</organism>
<dbReference type="OrthoDB" id="6380159at2759"/>
<protein>
    <submittedName>
        <fullName evidence="1">Uncharacterized protein</fullName>
    </submittedName>
</protein>
<name>A0A5B7G3W3_PORTR</name>
<gene>
    <name evidence="1" type="ORF">E2C01_045712</name>
</gene>
<evidence type="ECO:0000313" key="2">
    <source>
        <dbReference type="Proteomes" id="UP000324222"/>
    </source>
</evidence>
<proteinExistence type="predicted"/>
<dbReference type="SUPFAM" id="SSF57414">
    <property type="entry name" value="Hairpin loop containing domain-like"/>
    <property type="match status" value="1"/>
</dbReference>
<dbReference type="AlphaFoldDB" id="A0A5B7G3W3"/>
<dbReference type="Proteomes" id="UP000324222">
    <property type="component" value="Unassembled WGS sequence"/>
</dbReference>
<evidence type="ECO:0000313" key="1">
    <source>
        <dbReference type="EMBL" id="MPC51858.1"/>
    </source>
</evidence>
<reference evidence="1 2" key="1">
    <citation type="submission" date="2019-05" db="EMBL/GenBank/DDBJ databases">
        <title>Another draft genome of Portunus trituberculatus and its Hox gene families provides insights of decapod evolution.</title>
        <authorList>
            <person name="Jeong J.-H."/>
            <person name="Song I."/>
            <person name="Kim S."/>
            <person name="Choi T."/>
            <person name="Kim D."/>
            <person name="Ryu S."/>
            <person name="Kim W."/>
        </authorList>
    </citation>
    <scope>NUCLEOTIDE SEQUENCE [LARGE SCALE GENOMIC DNA]</scope>
    <source>
        <tissue evidence="1">Muscle</tissue>
    </source>
</reference>
<dbReference type="EMBL" id="VSRR010010461">
    <property type="protein sequence ID" value="MPC51858.1"/>
    <property type="molecule type" value="Genomic_DNA"/>
</dbReference>
<keyword evidence="2" id="KW-1185">Reference proteome</keyword>
<sequence length="340" mass="38567">MPRSKASKALSRRNGCVQGIIAAVMVAAAAATVNYAISGTEYRHVSPKSAITRYLISSFKLAKGGPLGPHLILQCTKNCLASDSCTSFVVHPSQGLCYLSKLDRCQHKDVFLHAAEDHFYFEKFDGSTPYPPTCYASCLMANYTCDECGRPNCWGDRCEQCAATCWTRRNKMENSTYLFKDYQKWTHKVFCNGNWQLWWGDGIETAKRTPREELVLHLILVYENKRELSSYFNSVAFEESGELSVGNLIVDEGAGNWWQAPFSNRSLRNFPDSNCRPFYTPNETCVSHTTKSMEEQRELYNGTVLYRGFAWLTGNQSYDSVPILHINMWVKCAQCEDENS</sequence>
<accession>A0A5B7G3W3</accession>
<comment type="caution">
    <text evidence="1">The sequence shown here is derived from an EMBL/GenBank/DDBJ whole genome shotgun (WGS) entry which is preliminary data.</text>
</comment>